<dbReference type="InterPro" id="IPR012349">
    <property type="entry name" value="Split_barrel_FMN-bd"/>
</dbReference>
<dbReference type="PANTHER" id="PTHR30466:SF1">
    <property type="entry name" value="FMN REDUCTASE (NADH) RUTF"/>
    <property type="match status" value="1"/>
</dbReference>
<keyword evidence="5" id="KW-1185">Reference proteome</keyword>
<dbReference type="InterPro" id="IPR050268">
    <property type="entry name" value="NADH-dep_flavin_reductase"/>
</dbReference>
<comment type="caution">
    <text evidence="4">The sequence shown here is derived from an EMBL/GenBank/DDBJ whole genome shotgun (WGS) entry which is preliminary data.</text>
</comment>
<evidence type="ECO:0000256" key="1">
    <source>
        <dbReference type="ARBA" id="ARBA00023002"/>
    </source>
</evidence>
<dbReference type="Gene3D" id="2.30.110.10">
    <property type="entry name" value="Electron Transport, Fmn-binding Protein, Chain A"/>
    <property type="match status" value="1"/>
</dbReference>
<reference evidence="4 5" key="1">
    <citation type="submission" date="2020-03" db="EMBL/GenBank/DDBJ databases">
        <title>Two novel Motilibacter sp.</title>
        <authorList>
            <person name="Liu S."/>
        </authorList>
    </citation>
    <scope>NUCLEOTIDE SEQUENCE [LARGE SCALE GENOMIC DNA]</scope>
    <source>
        <strain evidence="4 5">E257</strain>
    </source>
</reference>
<gene>
    <name evidence="4" type="ORF">G9H71_20070</name>
</gene>
<dbReference type="SUPFAM" id="SSF50475">
    <property type="entry name" value="FMN-binding split barrel"/>
    <property type="match status" value="1"/>
</dbReference>
<dbReference type="Pfam" id="PF01613">
    <property type="entry name" value="Flavin_Reduct"/>
    <property type="match status" value="1"/>
</dbReference>
<dbReference type="PANTHER" id="PTHR30466">
    <property type="entry name" value="FLAVIN REDUCTASE"/>
    <property type="match status" value="1"/>
</dbReference>
<feature type="domain" description="Flavin reductase like" evidence="3">
    <location>
        <begin position="24"/>
        <end position="167"/>
    </location>
</feature>
<protein>
    <submittedName>
        <fullName evidence="4">Flavin reductase family protein</fullName>
    </submittedName>
</protein>
<dbReference type="SMART" id="SM00903">
    <property type="entry name" value="Flavin_Reduct"/>
    <property type="match status" value="1"/>
</dbReference>
<name>A0ABX0H164_9ACTN</name>
<organism evidence="4 5">
    <name type="scientific">Motilibacter deserti</name>
    <dbReference type="NCBI Taxonomy" id="2714956"/>
    <lineage>
        <taxon>Bacteria</taxon>
        <taxon>Bacillati</taxon>
        <taxon>Actinomycetota</taxon>
        <taxon>Actinomycetes</taxon>
        <taxon>Motilibacterales</taxon>
        <taxon>Motilibacteraceae</taxon>
        <taxon>Motilibacter</taxon>
    </lineage>
</organism>
<feature type="region of interest" description="Disordered" evidence="2">
    <location>
        <begin position="158"/>
        <end position="190"/>
    </location>
</feature>
<evidence type="ECO:0000313" key="4">
    <source>
        <dbReference type="EMBL" id="NHC16086.1"/>
    </source>
</evidence>
<dbReference type="Proteomes" id="UP000800981">
    <property type="component" value="Unassembled WGS sequence"/>
</dbReference>
<keyword evidence="1" id="KW-0560">Oxidoreductase</keyword>
<proteinExistence type="predicted"/>
<dbReference type="RefSeq" id="WP_166284559.1">
    <property type="nucleotide sequence ID" value="NZ_JAANNP010000090.1"/>
</dbReference>
<evidence type="ECO:0000313" key="5">
    <source>
        <dbReference type="Proteomes" id="UP000800981"/>
    </source>
</evidence>
<dbReference type="InterPro" id="IPR002563">
    <property type="entry name" value="Flavin_Rdtase-like_dom"/>
</dbReference>
<dbReference type="EMBL" id="JAANNP010000090">
    <property type="protein sequence ID" value="NHC16086.1"/>
    <property type="molecule type" value="Genomic_DNA"/>
</dbReference>
<sequence>MSVVPLRPPQAREAVAPDRLRSALRRHAASVVVVTVMDGDRPAGLTVSSFTAVSLQPPLVSFCIANTASSLDAVESADTFAVSLLGSGQADVATRFATRGVDRFAQTPWEPDAHGHPVIAGALAWLACATETQIPVGDHLLVLGRVLDVRPGRTGRPLVHHEGRFAAPTPLPPFRTGRPVARPAGDSPRS</sequence>
<evidence type="ECO:0000259" key="3">
    <source>
        <dbReference type="SMART" id="SM00903"/>
    </source>
</evidence>
<evidence type="ECO:0000256" key="2">
    <source>
        <dbReference type="SAM" id="MobiDB-lite"/>
    </source>
</evidence>
<accession>A0ABX0H164</accession>